<evidence type="ECO:0000256" key="7">
    <source>
        <dbReference type="ARBA" id="ARBA00034617"/>
    </source>
</evidence>
<accession>A0ABN6M7S7</accession>
<feature type="domain" description="UvrD-like helicase C-terminal" evidence="12">
    <location>
        <begin position="294"/>
        <end position="555"/>
    </location>
</feature>
<feature type="binding site" evidence="10">
    <location>
        <begin position="30"/>
        <end position="37"/>
    </location>
    <ligand>
        <name>ATP</name>
        <dbReference type="ChEBI" id="CHEBI:30616"/>
    </ligand>
</feature>
<evidence type="ECO:0000313" key="14">
    <source>
        <dbReference type="Proteomes" id="UP000830055"/>
    </source>
</evidence>
<dbReference type="GO" id="GO:0004386">
    <property type="term" value="F:helicase activity"/>
    <property type="evidence" value="ECO:0007669"/>
    <property type="project" value="UniProtKB-KW"/>
</dbReference>
<dbReference type="PANTHER" id="PTHR11070:SF3">
    <property type="entry name" value="DNA 3'-5' HELICASE"/>
    <property type="match status" value="1"/>
</dbReference>
<dbReference type="Gene3D" id="1.10.486.10">
    <property type="entry name" value="PCRA, domain 4"/>
    <property type="match status" value="1"/>
</dbReference>
<evidence type="ECO:0000256" key="5">
    <source>
        <dbReference type="ARBA" id="ARBA00022840"/>
    </source>
</evidence>
<comment type="similarity">
    <text evidence="1">Belongs to the helicase family. UvrD subfamily.</text>
</comment>
<dbReference type="PROSITE" id="PS51217">
    <property type="entry name" value="UVRD_HELICASE_CTER"/>
    <property type="match status" value="1"/>
</dbReference>
<evidence type="ECO:0000256" key="6">
    <source>
        <dbReference type="ARBA" id="ARBA00023235"/>
    </source>
</evidence>
<feature type="domain" description="UvrD-like helicase ATP-binding" evidence="11">
    <location>
        <begin position="9"/>
        <end position="293"/>
    </location>
</feature>
<comment type="catalytic activity">
    <reaction evidence="9">
        <text>ATP + H2O = ADP + phosphate + H(+)</text>
        <dbReference type="Rhea" id="RHEA:13065"/>
        <dbReference type="ChEBI" id="CHEBI:15377"/>
        <dbReference type="ChEBI" id="CHEBI:15378"/>
        <dbReference type="ChEBI" id="CHEBI:30616"/>
        <dbReference type="ChEBI" id="CHEBI:43474"/>
        <dbReference type="ChEBI" id="CHEBI:456216"/>
        <dbReference type="EC" id="5.6.2.4"/>
    </reaction>
</comment>
<dbReference type="CDD" id="cd18807">
    <property type="entry name" value="SF1_C_UvrD"/>
    <property type="match status" value="1"/>
</dbReference>
<dbReference type="Proteomes" id="UP000830055">
    <property type="component" value="Chromosome"/>
</dbReference>
<dbReference type="Pfam" id="PF13361">
    <property type="entry name" value="UvrD_C"/>
    <property type="match status" value="2"/>
</dbReference>
<evidence type="ECO:0000256" key="2">
    <source>
        <dbReference type="ARBA" id="ARBA00022741"/>
    </source>
</evidence>
<keyword evidence="2 10" id="KW-0547">Nucleotide-binding</keyword>
<evidence type="ECO:0000256" key="4">
    <source>
        <dbReference type="ARBA" id="ARBA00022806"/>
    </source>
</evidence>
<dbReference type="PANTHER" id="PTHR11070">
    <property type="entry name" value="UVRD / RECB / PCRA DNA HELICASE FAMILY MEMBER"/>
    <property type="match status" value="1"/>
</dbReference>
<dbReference type="InterPro" id="IPR027417">
    <property type="entry name" value="P-loop_NTPase"/>
</dbReference>
<evidence type="ECO:0000256" key="9">
    <source>
        <dbReference type="ARBA" id="ARBA00048988"/>
    </source>
</evidence>
<dbReference type="RefSeq" id="WP_284151385.1">
    <property type="nucleotide sequence ID" value="NZ_AP025516.1"/>
</dbReference>
<gene>
    <name evidence="13" type="ORF">DPPLL_23550</name>
</gene>
<dbReference type="EC" id="5.6.2.4" evidence="8"/>
<evidence type="ECO:0000256" key="8">
    <source>
        <dbReference type="ARBA" id="ARBA00034808"/>
    </source>
</evidence>
<comment type="catalytic activity">
    <reaction evidence="7">
        <text>Couples ATP hydrolysis with the unwinding of duplex DNA by translocating in the 3'-5' direction.</text>
        <dbReference type="EC" id="5.6.2.4"/>
    </reaction>
</comment>
<reference evidence="13 14" key="1">
    <citation type="submission" date="2022-01" db="EMBL/GenBank/DDBJ databases">
        <title>Desulfofustis limnae sp. nov., a novel mesophilic sulfate-reducing bacterium isolated from marsh soil.</title>
        <authorList>
            <person name="Watanabe M."/>
            <person name="Takahashi A."/>
            <person name="Kojima H."/>
            <person name="Fukui M."/>
        </authorList>
    </citation>
    <scope>NUCLEOTIDE SEQUENCE [LARGE SCALE GENOMIC DNA]</scope>
    <source>
        <strain evidence="13 14">PPLL</strain>
    </source>
</reference>
<dbReference type="CDD" id="cd17932">
    <property type="entry name" value="DEXQc_UvrD"/>
    <property type="match status" value="1"/>
</dbReference>
<evidence type="ECO:0000256" key="10">
    <source>
        <dbReference type="PROSITE-ProRule" id="PRU00560"/>
    </source>
</evidence>
<dbReference type="Gene3D" id="1.10.10.160">
    <property type="match status" value="1"/>
</dbReference>
<dbReference type="InterPro" id="IPR013986">
    <property type="entry name" value="DExx_box_DNA_helicase_dom_sf"/>
</dbReference>
<keyword evidence="4 10" id="KW-0347">Helicase</keyword>
<dbReference type="InterPro" id="IPR000212">
    <property type="entry name" value="DNA_helicase_UvrD/REP"/>
</dbReference>
<dbReference type="EMBL" id="AP025516">
    <property type="protein sequence ID" value="BDD87990.1"/>
    <property type="molecule type" value="Genomic_DNA"/>
</dbReference>
<sequence length="720" mass="81219">MINESSLSRELNEPQLAAVTTIDGPVLVIAGAGSGKTRTLVYRVAHLINSGVAPESILLLTFTRKAAQEMLWRAGRLINDSCSRVTGGTFHSVANMLLRRYGSALGFAPSFTIIDRADAEGIVNLLKSSLQLTANRKQFPSKRVIVNMLSGSVNKARPLSDLIYEDYAHLSEYAEEIVRLQQHYQSFKVDHGLMDYDDLLVNWRRLLAEVPAVREEIAERYRYLMVDEYQDTNPIQADIVRLAAYRHDNVMVVGDDSQSIYSFRGADFYNIMRFPEIFPGTRIVKLEQNYRSTQPILTLTNDIIRNAVEKYTKTLYTRIEGTRRPQLYAARDEKAEADFVVGRINELRREGVALHDMAVLFRSGFHSFKLELELGSHGIAFEKRGGLKLTESAHMKDVLAVLRLLVNPFDTLSWNRLLLTIDKLGPKTAQKITAILAASSEPVAALAAYPGGKGWQEGVNRLVQLFTRLLEHEPVPAALCDIVLDWYQPVFERLYADDYPKRQKDLEQLRTIIASYDDLQRFIDDTALDPPEADLQAYHEDSEALVLSTIHSAKGLEWQVVFIIGLADGRFPHASAFPGEQWEEERRLLYVAATRARQRLYLSYPRELMGADRRFNRVSMSPFLAELSPASYERIEPLPPGGDWLAVRPMPSTAAAAVKPVRKKKLALEDFSLGCRVNHPFFGTGTVRKLNAPRSLDVAFDRHGLKTLHLDYATLNLVDG</sequence>
<keyword evidence="3 10" id="KW-0378">Hydrolase</keyword>
<evidence type="ECO:0000256" key="3">
    <source>
        <dbReference type="ARBA" id="ARBA00022801"/>
    </source>
</evidence>
<dbReference type="PROSITE" id="PS51198">
    <property type="entry name" value="UVRD_HELICASE_ATP_BIND"/>
    <property type="match status" value="1"/>
</dbReference>
<evidence type="ECO:0000313" key="13">
    <source>
        <dbReference type="EMBL" id="BDD87990.1"/>
    </source>
</evidence>
<dbReference type="InterPro" id="IPR014017">
    <property type="entry name" value="DNA_helicase_UvrD-like_C"/>
</dbReference>
<protein>
    <recommendedName>
        <fullName evidence="8">DNA 3'-5' helicase</fullName>
        <ecNumber evidence="8">5.6.2.4</ecNumber>
    </recommendedName>
</protein>
<evidence type="ECO:0000259" key="11">
    <source>
        <dbReference type="PROSITE" id="PS51198"/>
    </source>
</evidence>
<dbReference type="SUPFAM" id="SSF52540">
    <property type="entry name" value="P-loop containing nucleoside triphosphate hydrolases"/>
    <property type="match status" value="1"/>
</dbReference>
<organism evidence="13 14">
    <name type="scientific">Desulfofustis limnaeus</name>
    <dbReference type="NCBI Taxonomy" id="2740163"/>
    <lineage>
        <taxon>Bacteria</taxon>
        <taxon>Pseudomonadati</taxon>
        <taxon>Thermodesulfobacteriota</taxon>
        <taxon>Desulfobulbia</taxon>
        <taxon>Desulfobulbales</taxon>
        <taxon>Desulfocapsaceae</taxon>
        <taxon>Desulfofustis</taxon>
    </lineage>
</organism>
<dbReference type="Gene3D" id="3.40.50.300">
    <property type="entry name" value="P-loop containing nucleotide triphosphate hydrolases"/>
    <property type="match status" value="2"/>
</dbReference>
<keyword evidence="6" id="KW-0413">Isomerase</keyword>
<keyword evidence="5 10" id="KW-0067">ATP-binding</keyword>
<evidence type="ECO:0000259" key="12">
    <source>
        <dbReference type="PROSITE" id="PS51217"/>
    </source>
</evidence>
<proteinExistence type="inferred from homology"/>
<evidence type="ECO:0000256" key="1">
    <source>
        <dbReference type="ARBA" id="ARBA00009922"/>
    </source>
</evidence>
<name>A0ABN6M7S7_9BACT</name>
<keyword evidence="14" id="KW-1185">Reference proteome</keyword>
<dbReference type="Pfam" id="PF00580">
    <property type="entry name" value="UvrD-helicase"/>
    <property type="match status" value="1"/>
</dbReference>
<dbReference type="InterPro" id="IPR014016">
    <property type="entry name" value="UvrD-like_ATP-bd"/>
</dbReference>